<dbReference type="PANTHER" id="PTHR43792:SF16">
    <property type="entry name" value="N-ACETYLTRANSFERASE DOMAIN-CONTAINING PROTEIN"/>
    <property type="match status" value="1"/>
</dbReference>
<evidence type="ECO:0000313" key="3">
    <source>
        <dbReference type="Proteomes" id="UP000265431"/>
    </source>
</evidence>
<dbReference type="PROSITE" id="PS51186">
    <property type="entry name" value="GNAT"/>
    <property type="match status" value="1"/>
</dbReference>
<dbReference type="Proteomes" id="UP000265431">
    <property type="component" value="Unassembled WGS sequence"/>
</dbReference>
<reference evidence="2 3" key="1">
    <citation type="submission" date="2018-08" db="EMBL/GenBank/DDBJ databases">
        <title>Henriciella mobilis sp. nov., isolated from seawater.</title>
        <authorList>
            <person name="Cheng H."/>
            <person name="Wu Y.-H."/>
            <person name="Xu X.-W."/>
            <person name="Guo L.-L."/>
        </authorList>
    </citation>
    <scope>NUCLEOTIDE SEQUENCE [LARGE SCALE GENOMIC DNA]</scope>
    <source>
        <strain evidence="2 3">CCUG66934</strain>
    </source>
</reference>
<feature type="domain" description="N-acetyltransferase" evidence="1">
    <location>
        <begin position="35"/>
        <end position="176"/>
    </location>
</feature>
<dbReference type="Gene3D" id="3.40.630.30">
    <property type="match status" value="1"/>
</dbReference>
<dbReference type="InterPro" id="IPR000182">
    <property type="entry name" value="GNAT_dom"/>
</dbReference>
<evidence type="ECO:0000259" key="1">
    <source>
        <dbReference type="PROSITE" id="PS51186"/>
    </source>
</evidence>
<dbReference type="SUPFAM" id="SSF55729">
    <property type="entry name" value="Acyl-CoA N-acyltransferases (Nat)"/>
    <property type="match status" value="1"/>
</dbReference>
<accession>A0A399R378</accession>
<name>A0A399R378_9PROT</name>
<keyword evidence="2" id="KW-0808">Transferase</keyword>
<protein>
    <submittedName>
        <fullName evidence="2">N-acetyltransferase</fullName>
    </submittedName>
</protein>
<dbReference type="InterPro" id="IPR051531">
    <property type="entry name" value="N-acetyltransferase"/>
</dbReference>
<dbReference type="InterPro" id="IPR016181">
    <property type="entry name" value="Acyl_CoA_acyltransferase"/>
</dbReference>
<gene>
    <name evidence="2" type="ORF">D1224_08820</name>
</gene>
<dbReference type="PANTHER" id="PTHR43792">
    <property type="entry name" value="GNAT FAMILY, PUTATIVE (AFU_ORTHOLOGUE AFUA_3G00765)-RELATED-RELATED"/>
    <property type="match status" value="1"/>
</dbReference>
<comment type="caution">
    <text evidence="2">The sequence shown here is derived from an EMBL/GenBank/DDBJ whole genome shotgun (WGS) entry which is preliminary data.</text>
</comment>
<proteinExistence type="predicted"/>
<dbReference type="AlphaFoldDB" id="A0A399R378"/>
<dbReference type="GO" id="GO:0016747">
    <property type="term" value="F:acyltransferase activity, transferring groups other than amino-acyl groups"/>
    <property type="evidence" value="ECO:0007669"/>
    <property type="project" value="InterPro"/>
</dbReference>
<dbReference type="EMBL" id="QWGB01000005">
    <property type="protein sequence ID" value="RIJ24327.1"/>
    <property type="molecule type" value="Genomic_DNA"/>
</dbReference>
<dbReference type="Pfam" id="PF13302">
    <property type="entry name" value="Acetyltransf_3"/>
    <property type="match status" value="1"/>
</dbReference>
<dbReference type="OrthoDB" id="6293260at2"/>
<organism evidence="2 3">
    <name type="scientific">Henriciella barbarensis</name>
    <dbReference type="NCBI Taxonomy" id="86342"/>
    <lineage>
        <taxon>Bacteria</taxon>
        <taxon>Pseudomonadati</taxon>
        <taxon>Pseudomonadota</taxon>
        <taxon>Alphaproteobacteria</taxon>
        <taxon>Hyphomonadales</taxon>
        <taxon>Hyphomonadaceae</taxon>
        <taxon>Henriciella</taxon>
    </lineage>
</organism>
<dbReference type="RefSeq" id="WP_119379517.1">
    <property type="nucleotide sequence ID" value="NZ_QWGB01000005.1"/>
</dbReference>
<sequence length="182" mass="20562">MSGRPVPVILTERLKLRAHEVSDFDALAAHWSHPETIRFIGGTARSPHDVWNRNVLRNRGLWEVLGYGYWLVEERRGGGFVGEVGFADFHRDTEPSFWGVPECGWVIAPDRFGKGYASEAVKAIHDWLDNETAHDKCCCIIDVENAPSIRIAEKVGYAQKGTVRFNEEDVMYFERAKGGRSA</sequence>
<evidence type="ECO:0000313" key="2">
    <source>
        <dbReference type="EMBL" id="RIJ24327.1"/>
    </source>
</evidence>
<keyword evidence="3" id="KW-1185">Reference proteome</keyword>